<evidence type="ECO:0000313" key="9">
    <source>
        <dbReference type="EMBL" id="ADP34089.1"/>
    </source>
</evidence>
<feature type="transmembrane region" description="Helical" evidence="8">
    <location>
        <begin position="303"/>
        <end position="320"/>
    </location>
</feature>
<dbReference type="InterPro" id="IPR004761">
    <property type="entry name" value="Spore_GerAB"/>
</dbReference>
<feature type="transmembrane region" description="Helical" evidence="8">
    <location>
        <begin position="12"/>
        <end position="31"/>
    </location>
</feature>
<dbReference type="PANTHER" id="PTHR34975">
    <property type="entry name" value="SPORE GERMINATION PROTEIN A2"/>
    <property type="match status" value="1"/>
</dbReference>
<keyword evidence="3" id="KW-0813">Transport</keyword>
<name>A0ABM5M1T3_BACA1</name>
<feature type="transmembrane region" description="Helical" evidence="8">
    <location>
        <begin position="217"/>
        <end position="238"/>
    </location>
</feature>
<keyword evidence="7 8" id="KW-0472">Membrane</keyword>
<feature type="transmembrane region" description="Helical" evidence="8">
    <location>
        <begin position="181"/>
        <end position="205"/>
    </location>
</feature>
<evidence type="ECO:0000256" key="6">
    <source>
        <dbReference type="ARBA" id="ARBA00022989"/>
    </source>
</evidence>
<protein>
    <submittedName>
        <fullName evidence="9">GerKB1</fullName>
    </submittedName>
</protein>
<gene>
    <name evidence="9" type="ordered locus">BATR1942_15850</name>
</gene>
<evidence type="ECO:0000256" key="3">
    <source>
        <dbReference type="ARBA" id="ARBA00022448"/>
    </source>
</evidence>
<dbReference type="RefSeq" id="WP_003326666.1">
    <property type="nucleotide sequence ID" value="NC_014639.1"/>
</dbReference>
<sequence>MKNKNISQLQAVFFIIQTQISIGLLALPHMLMKRAGSDGWISILLSGVLIQVTISLYMILFFRFPKLTFYEMLEKMFGKYVGKALQLIYICYFMLNCVLILSVFSRILDIWVLPLTPNWVISLMIVFGSVYIAKEPIQAIARFSFVLTPIMVGLSLPLIYTLGDADISYILPIFQGDVRDIFWASQDMFVSVNGFESMLIIAPLVKGTVRQRYKIMTIANLFTTFYYLYITVTCFVIFSPEEINIIPEPVLYLLKTVSFRVIERTDLIFLTFWFVTVFATLANVFYLASTGAAKLFGKQDHKWFVYILSAIVFMLSISATRTDQSVHVVDQVSRIADFIFVYLFPVIVALIAFMMKKGGRHAL</sequence>
<comment type="subcellular location">
    <subcellularLocation>
        <location evidence="1">Membrane</location>
        <topology evidence="1">Multi-pass membrane protein</topology>
    </subcellularLocation>
</comment>
<evidence type="ECO:0000256" key="5">
    <source>
        <dbReference type="ARBA" id="ARBA00022692"/>
    </source>
</evidence>
<evidence type="ECO:0000256" key="1">
    <source>
        <dbReference type="ARBA" id="ARBA00004141"/>
    </source>
</evidence>
<evidence type="ECO:0000256" key="8">
    <source>
        <dbReference type="SAM" id="Phobius"/>
    </source>
</evidence>
<dbReference type="Pfam" id="PF03845">
    <property type="entry name" value="Spore_permease"/>
    <property type="match status" value="1"/>
</dbReference>
<feature type="transmembrane region" description="Helical" evidence="8">
    <location>
        <begin position="267"/>
        <end position="291"/>
    </location>
</feature>
<dbReference type="EMBL" id="CP002207">
    <property type="protein sequence ID" value="ADP34089.1"/>
    <property type="molecule type" value="Genomic_DNA"/>
</dbReference>
<dbReference type="Gene3D" id="1.20.1740.10">
    <property type="entry name" value="Amino acid/polyamine transporter I"/>
    <property type="match status" value="1"/>
</dbReference>
<feature type="transmembrane region" description="Helical" evidence="8">
    <location>
        <begin position="332"/>
        <end position="353"/>
    </location>
</feature>
<dbReference type="NCBIfam" id="TIGR00912">
    <property type="entry name" value="2A0309"/>
    <property type="match status" value="1"/>
</dbReference>
<evidence type="ECO:0000256" key="4">
    <source>
        <dbReference type="ARBA" id="ARBA00022544"/>
    </source>
</evidence>
<keyword evidence="6 8" id="KW-1133">Transmembrane helix</keyword>
<proteinExistence type="inferred from homology"/>
<evidence type="ECO:0000313" key="10">
    <source>
        <dbReference type="Proteomes" id="UP000006867"/>
    </source>
</evidence>
<feature type="transmembrane region" description="Helical" evidence="8">
    <location>
        <begin position="110"/>
        <end position="133"/>
    </location>
</feature>
<comment type="similarity">
    <text evidence="2">Belongs to the amino acid-polyamine-organocation (APC) superfamily. Spore germination protein (SGP) (TC 2.A.3.9) family.</text>
</comment>
<accession>A0ABM5M1T3</accession>
<feature type="transmembrane region" description="Helical" evidence="8">
    <location>
        <begin position="140"/>
        <end position="161"/>
    </location>
</feature>
<keyword evidence="10" id="KW-1185">Reference proteome</keyword>
<dbReference type="PANTHER" id="PTHR34975:SF2">
    <property type="entry name" value="SPORE GERMINATION PROTEIN A2"/>
    <property type="match status" value="1"/>
</dbReference>
<dbReference type="Proteomes" id="UP000006867">
    <property type="component" value="Chromosome"/>
</dbReference>
<evidence type="ECO:0000256" key="2">
    <source>
        <dbReference type="ARBA" id="ARBA00007998"/>
    </source>
</evidence>
<feature type="transmembrane region" description="Helical" evidence="8">
    <location>
        <begin position="43"/>
        <end position="64"/>
    </location>
</feature>
<organism evidence="9 10">
    <name type="scientific">Bacillus atrophaeus (strain 1942)</name>
    <dbReference type="NCBI Taxonomy" id="720555"/>
    <lineage>
        <taxon>Bacteria</taxon>
        <taxon>Bacillati</taxon>
        <taxon>Bacillota</taxon>
        <taxon>Bacilli</taxon>
        <taxon>Bacillales</taxon>
        <taxon>Bacillaceae</taxon>
        <taxon>Bacillus</taxon>
    </lineage>
</organism>
<evidence type="ECO:0000256" key="7">
    <source>
        <dbReference type="ARBA" id="ARBA00023136"/>
    </source>
</evidence>
<keyword evidence="4" id="KW-0309">Germination</keyword>
<keyword evidence="5 8" id="KW-0812">Transmembrane</keyword>
<feature type="transmembrane region" description="Helical" evidence="8">
    <location>
        <begin position="84"/>
        <end position="104"/>
    </location>
</feature>
<reference evidence="9 10" key="1">
    <citation type="journal article" date="2011" name="Front. Microbiol.">
        <title>Genomic signatures of strain selection and enhancement in Bacillus atrophaeus var. globigii, a historical biowarfare simulant.</title>
        <authorList>
            <person name="Gibbons H.S."/>
            <person name="Broomall S.M."/>
            <person name="McNew L.A."/>
            <person name="Daligault H."/>
            <person name="Chapman C."/>
            <person name="Bruce D."/>
            <person name="Karavis M."/>
            <person name="Krepps M."/>
            <person name="McGregor P.A."/>
            <person name="Hong C."/>
            <person name="Park K.H."/>
            <person name="Akmal A."/>
            <person name="Feldman A."/>
            <person name="Lin J.S."/>
            <person name="Chang W.E."/>
            <person name="Higgs B.W."/>
            <person name="Demirev P."/>
            <person name="Lindquist J."/>
            <person name="Liem A."/>
            <person name="Fochler E."/>
            <person name="Read T.D."/>
            <person name="Tapia R."/>
            <person name="Johnson S."/>
            <person name="Bishop-Lilly K.A."/>
            <person name="Detter C."/>
            <person name="Han C."/>
            <person name="Sozhamannan S."/>
            <person name="Rosenzweig C.N."/>
            <person name="Skowronski E.W."/>
        </authorList>
    </citation>
    <scope>NUCLEOTIDE SEQUENCE [LARGE SCALE GENOMIC DNA]</scope>
    <source>
        <strain evidence="9 10">1942</strain>
    </source>
</reference>